<dbReference type="SUPFAM" id="SSF110849">
    <property type="entry name" value="ParB/Sulfiredoxin"/>
    <property type="match status" value="1"/>
</dbReference>
<gene>
    <name evidence="2" type="ORF">C4855_05440</name>
</gene>
<evidence type="ECO:0000313" key="2">
    <source>
        <dbReference type="EMBL" id="PVJ50331.1"/>
    </source>
</evidence>
<name>A0A2T8XI10_SALET</name>
<dbReference type="Proteomes" id="UP000245551">
    <property type="component" value="Unassembled WGS sequence"/>
</dbReference>
<dbReference type="CDD" id="cd16387">
    <property type="entry name" value="ParB_N_Srx"/>
    <property type="match status" value="1"/>
</dbReference>
<dbReference type="InterPro" id="IPR036086">
    <property type="entry name" value="ParB/Sulfiredoxin_sf"/>
</dbReference>
<dbReference type="Gene3D" id="3.90.1530.10">
    <property type="entry name" value="Conserved hypothetical protein from pyrococcus furiosus pfu- 392566-001, ParB domain"/>
    <property type="match status" value="1"/>
</dbReference>
<dbReference type="Pfam" id="PF02195">
    <property type="entry name" value="ParB_N"/>
    <property type="match status" value="1"/>
</dbReference>
<dbReference type="AlphaFoldDB" id="A0A2T8XI10"/>
<evidence type="ECO:0000259" key="1">
    <source>
        <dbReference type="Pfam" id="PF02195"/>
    </source>
</evidence>
<dbReference type="EMBL" id="QDLV01000003">
    <property type="protein sequence ID" value="PVJ50331.1"/>
    <property type="molecule type" value="Genomic_DNA"/>
</dbReference>
<comment type="caution">
    <text evidence="2">The sequence shown here is derived from an EMBL/GenBank/DDBJ whole genome shotgun (WGS) entry which is preliminary data.</text>
</comment>
<evidence type="ECO:0000313" key="3">
    <source>
        <dbReference type="Proteomes" id="UP000245551"/>
    </source>
</evidence>
<proteinExistence type="predicted"/>
<dbReference type="RefSeq" id="WP_116804680.1">
    <property type="nucleotide sequence ID" value="NZ_QDLV01000003.1"/>
</dbReference>
<accession>A0A2T8XI10</accession>
<protein>
    <recommendedName>
        <fullName evidence="1">ParB-like N-terminal domain-containing protein</fullName>
    </recommendedName>
</protein>
<organism evidence="2 3">
    <name type="scientific">Salmonella enterica subsp. enterica serovar Gaminara</name>
    <dbReference type="NCBI Taxonomy" id="913070"/>
    <lineage>
        <taxon>Bacteria</taxon>
        <taxon>Pseudomonadati</taxon>
        <taxon>Pseudomonadota</taxon>
        <taxon>Gammaproteobacteria</taxon>
        <taxon>Enterobacterales</taxon>
        <taxon>Enterobacteriaceae</taxon>
        <taxon>Salmonella</taxon>
    </lineage>
</organism>
<dbReference type="InterPro" id="IPR003115">
    <property type="entry name" value="ParB_N"/>
</dbReference>
<sequence>MSNEIRYINTEELDFDPENPRFYRLNDRAGSENAVIEEMLDDESVQDLMLSIGEQDYFPGEPLLVVSSGKKYVVVEGNRRLAAVKLLNSELLPPKRKEKSVQLIQDEATYKPTRLPCLVYKKREDVLRYIGYRHITGVKEWDALSKAKYLKELSETFYQGADKESLLKSLAKEIGSKSYYVGLLLTALKLYETAADKKFYNLHMNENDVDFSYITTALGYTNITDWLGLDDRKDLSAENLKEENLEKIFAWFFVRDQQGDTIIGESRKIKDLSTIVANEAAVDNLIKSKNIEEAYLYTNGHEEALDQALDQAESRLRIVWDMLLNTNSFTENHEYRSGEILSIARKIKKQIESIREEDE</sequence>
<reference evidence="2 3" key="1">
    <citation type="submission" date="2018-04" db="EMBL/GenBank/DDBJ databases">
        <title>Serotype diversity and antimicrobial resistance among Salmonella enterica isolated from patients at an equine referral hospital.</title>
        <authorList>
            <person name="Leon I.M."/>
            <person name="Lawhon S.D."/>
            <person name="Norman K.N."/>
            <person name="Threadgill D.S."/>
            <person name="Ohta N."/>
            <person name="Vinasco J."/>
            <person name="Scott H.M."/>
        </authorList>
    </citation>
    <scope>NUCLEOTIDE SEQUENCE [LARGE SCALE GENOMIC DNA]</scope>
    <source>
        <strain evidence="2 3">230</strain>
    </source>
</reference>
<feature type="domain" description="ParB-like N-terminal" evidence="1">
    <location>
        <begin position="39"/>
        <end position="93"/>
    </location>
</feature>